<accession>A0A9W4HN86</accession>
<sequence length="56" mass="6035">MVTNAVTVEGSGRNISEDDCILNCLPEMKACILSILSLFKTSCLWSFSILGRISGP</sequence>
<protein>
    <submittedName>
        <fullName evidence="1">Uncharacterized protein</fullName>
    </submittedName>
</protein>
<organism evidence="1 2">
    <name type="scientific">Penicillium nalgiovense</name>
    <dbReference type="NCBI Taxonomy" id="60175"/>
    <lineage>
        <taxon>Eukaryota</taxon>
        <taxon>Fungi</taxon>
        <taxon>Dikarya</taxon>
        <taxon>Ascomycota</taxon>
        <taxon>Pezizomycotina</taxon>
        <taxon>Eurotiomycetes</taxon>
        <taxon>Eurotiomycetidae</taxon>
        <taxon>Eurotiales</taxon>
        <taxon>Aspergillaceae</taxon>
        <taxon>Penicillium</taxon>
    </lineage>
</organism>
<evidence type="ECO:0000313" key="2">
    <source>
        <dbReference type="Proteomes" id="UP001153461"/>
    </source>
</evidence>
<dbReference type="AlphaFoldDB" id="A0A9W4HN86"/>
<gene>
    <name evidence="1" type="ORF">PNAL_LOCUS4597</name>
</gene>
<name>A0A9W4HN86_PENNA</name>
<dbReference type="EMBL" id="CAJVNV010000182">
    <property type="protein sequence ID" value="CAG8097637.1"/>
    <property type="molecule type" value="Genomic_DNA"/>
</dbReference>
<comment type="caution">
    <text evidence="1">The sequence shown here is derived from an EMBL/GenBank/DDBJ whole genome shotgun (WGS) entry which is preliminary data.</text>
</comment>
<reference evidence="1" key="1">
    <citation type="submission" date="2021-07" db="EMBL/GenBank/DDBJ databases">
        <authorList>
            <person name="Branca A.L. A."/>
        </authorList>
    </citation>
    <scope>NUCLEOTIDE SEQUENCE</scope>
</reference>
<dbReference type="Proteomes" id="UP001153461">
    <property type="component" value="Unassembled WGS sequence"/>
</dbReference>
<evidence type="ECO:0000313" key="1">
    <source>
        <dbReference type="EMBL" id="CAG8097637.1"/>
    </source>
</evidence>
<dbReference type="OrthoDB" id="1924069at2759"/>
<proteinExistence type="predicted"/>